<reference evidence="2 3" key="1">
    <citation type="submission" date="2016-11" db="EMBL/GenBank/DDBJ databases">
        <authorList>
            <person name="Jaros S."/>
            <person name="Januszkiewicz K."/>
            <person name="Wedrychowicz H."/>
        </authorList>
    </citation>
    <scope>NUCLEOTIDE SEQUENCE [LARGE SCALE GENOMIC DNA]</scope>
    <source>
        <strain evidence="2 3">DSM 21758</strain>
    </source>
</reference>
<name>A0A1M6JJ70_9CLOT</name>
<accession>A0A1M6JJ70</accession>
<dbReference type="InterPro" id="IPR027417">
    <property type="entry name" value="P-loop_NTPase"/>
</dbReference>
<protein>
    <submittedName>
        <fullName evidence="2">Putative ABC transport system ATP-binding protein</fullName>
    </submittedName>
</protein>
<dbReference type="OrthoDB" id="9776369at2"/>
<evidence type="ECO:0000313" key="2">
    <source>
        <dbReference type="EMBL" id="SHJ46662.1"/>
    </source>
</evidence>
<dbReference type="AlphaFoldDB" id="A0A1M6JJ70"/>
<dbReference type="Pfam" id="PF00005">
    <property type="entry name" value="ABC_tran"/>
    <property type="match status" value="1"/>
</dbReference>
<dbReference type="SUPFAM" id="SSF52540">
    <property type="entry name" value="P-loop containing nucleoside triphosphate hydrolases"/>
    <property type="match status" value="1"/>
</dbReference>
<dbReference type="GO" id="GO:0005886">
    <property type="term" value="C:plasma membrane"/>
    <property type="evidence" value="ECO:0007669"/>
    <property type="project" value="TreeGrafter"/>
</dbReference>
<organism evidence="2 3">
    <name type="scientific">Clostridium cavendishii DSM 21758</name>
    <dbReference type="NCBI Taxonomy" id="1121302"/>
    <lineage>
        <taxon>Bacteria</taxon>
        <taxon>Bacillati</taxon>
        <taxon>Bacillota</taxon>
        <taxon>Clostridia</taxon>
        <taxon>Eubacteriales</taxon>
        <taxon>Clostridiaceae</taxon>
        <taxon>Clostridium</taxon>
    </lineage>
</organism>
<dbReference type="RefSeq" id="WP_072986708.1">
    <property type="nucleotide sequence ID" value="NZ_FQZB01000008.1"/>
</dbReference>
<evidence type="ECO:0000313" key="3">
    <source>
        <dbReference type="Proteomes" id="UP000184310"/>
    </source>
</evidence>
<dbReference type="Gene3D" id="3.40.50.300">
    <property type="entry name" value="P-loop containing nucleotide triphosphate hydrolases"/>
    <property type="match status" value="1"/>
</dbReference>
<dbReference type="STRING" id="1121302.SAMN02745163_02046"/>
<gene>
    <name evidence="2" type="ORF">SAMN02745163_02046</name>
</gene>
<keyword evidence="2" id="KW-0547">Nucleotide-binding</keyword>
<sequence length="237" mass="27281">MAEVIIANNINKKITWAQGVKWDFLKNVNFTIYKGEFITIGGNSGGGKSTLLGILLGYDNDWEGTVLINGINTKNLNKVEFEKFRSENIGICYKEKSTVIFMNTVKENIYSRLNELKNINIKGEYKKILNLFNLTNIQDKKVLLCSPTEFYRLMLAVAFCGPPPIIVIDEILDYFPLYEKQEILDTIMTLQKNYNITLVVVTHDMEIIKKSDRALCVKDRTVYKVDLDKFRRLTEGK</sequence>
<keyword evidence="3" id="KW-1185">Reference proteome</keyword>
<evidence type="ECO:0000259" key="1">
    <source>
        <dbReference type="PROSITE" id="PS50893"/>
    </source>
</evidence>
<dbReference type="Proteomes" id="UP000184310">
    <property type="component" value="Unassembled WGS sequence"/>
</dbReference>
<keyword evidence="2" id="KW-0067">ATP-binding</keyword>
<dbReference type="EMBL" id="FQZB01000008">
    <property type="protein sequence ID" value="SHJ46662.1"/>
    <property type="molecule type" value="Genomic_DNA"/>
</dbReference>
<dbReference type="PROSITE" id="PS50893">
    <property type="entry name" value="ABC_TRANSPORTER_2"/>
    <property type="match status" value="1"/>
</dbReference>
<dbReference type="InterPro" id="IPR015854">
    <property type="entry name" value="ABC_transpr_LolD-like"/>
</dbReference>
<proteinExistence type="predicted"/>
<dbReference type="InterPro" id="IPR003439">
    <property type="entry name" value="ABC_transporter-like_ATP-bd"/>
</dbReference>
<dbReference type="GO" id="GO:0005524">
    <property type="term" value="F:ATP binding"/>
    <property type="evidence" value="ECO:0007669"/>
    <property type="project" value="UniProtKB-KW"/>
</dbReference>
<dbReference type="GO" id="GO:0022857">
    <property type="term" value="F:transmembrane transporter activity"/>
    <property type="evidence" value="ECO:0007669"/>
    <property type="project" value="TreeGrafter"/>
</dbReference>
<feature type="domain" description="ABC transporter" evidence="1">
    <location>
        <begin position="5"/>
        <end position="235"/>
    </location>
</feature>
<dbReference type="GO" id="GO:0016887">
    <property type="term" value="F:ATP hydrolysis activity"/>
    <property type="evidence" value="ECO:0007669"/>
    <property type="project" value="InterPro"/>
</dbReference>
<dbReference type="PANTHER" id="PTHR24220">
    <property type="entry name" value="IMPORT ATP-BINDING PROTEIN"/>
    <property type="match status" value="1"/>
</dbReference>